<evidence type="ECO:0000259" key="5">
    <source>
        <dbReference type="Pfam" id="PF00501"/>
    </source>
</evidence>
<dbReference type="AlphaFoldDB" id="A0A7Y0L4B4"/>
<sequence length="639" mass="70129">MSFENLPSLLLDSAHRFGDQPAQRFKMNGQWRDRTYQELWNEVVAVAHGLKTLGIQEGDRVALLSRTRPEWVIADYATLSLGAVTVPIYPSLPKDQVAFILEDSGAKAAFVEDGGQAVKIPDNLLTVAIDGHPRGCRSWLWLKETGLMHADDAFPRPIGRDHLASLVYTSGTTGRPKGVMLTHGNILANVEGFQALVDEYPDMQVGPKDVALSFLPLSHILERMAHAFQLSRGITIAYAESVDTLATDLVETAPSIMVAVPRVFEKVYAKVQDQVASESAFKQRAFQWAVAGGRRRYQLSSEGRPIPSGLIRQQRMADRLVFSKVREALGGQLRYVISGGAPLAREIGEFFYAMGVTILEGYGLTETSPVLTVNPPDSPRYGSVGRPLSNVEIAIAEDGEILARGPNVMSGYWNLPEGTEEALQDGWFHTGDIGELTPEGRLVITDRKKALLVLSTGKNVAPGLVETHLILAPYIEQAVVVGDRQKFVGALLYLNPDKVMEWAQQHQIPMAAYDDLLSHPDLYRFIMGEVERVTAPLAAFERPKRIRFLPHELTEASGELTPSLKIKVPVVLSRYRQLVEDLYAQEMPTHAPTLGTMDPEPPPAAPAPSKIAKPPPVIVDLLGSVVLGALFGLLLRVIL</sequence>
<evidence type="ECO:0000256" key="2">
    <source>
        <dbReference type="ARBA" id="ARBA00022840"/>
    </source>
</evidence>
<dbReference type="GO" id="GO:0004467">
    <property type="term" value="F:long-chain fatty acid-CoA ligase activity"/>
    <property type="evidence" value="ECO:0007669"/>
    <property type="project" value="TreeGrafter"/>
</dbReference>
<evidence type="ECO:0000313" key="6">
    <source>
        <dbReference type="EMBL" id="NMP23061.1"/>
    </source>
</evidence>
<dbReference type="GO" id="GO:0005524">
    <property type="term" value="F:ATP binding"/>
    <property type="evidence" value="ECO:0007669"/>
    <property type="project" value="UniProtKB-KW"/>
</dbReference>
<feature type="region of interest" description="Disordered" evidence="3">
    <location>
        <begin position="590"/>
        <end position="609"/>
    </location>
</feature>
<feature type="transmembrane region" description="Helical" evidence="4">
    <location>
        <begin position="617"/>
        <end position="638"/>
    </location>
</feature>
<dbReference type="Gene3D" id="3.40.50.12780">
    <property type="entry name" value="N-terminal domain of ligase-like"/>
    <property type="match status" value="1"/>
</dbReference>
<feature type="domain" description="AMP-dependent synthetase/ligase" evidence="5">
    <location>
        <begin position="13"/>
        <end position="413"/>
    </location>
</feature>
<keyword evidence="4" id="KW-1133">Transmembrane helix</keyword>
<dbReference type="InterPro" id="IPR042099">
    <property type="entry name" value="ANL_N_sf"/>
</dbReference>
<evidence type="ECO:0000313" key="7">
    <source>
        <dbReference type="Proteomes" id="UP000533476"/>
    </source>
</evidence>
<dbReference type="GO" id="GO:0016020">
    <property type="term" value="C:membrane"/>
    <property type="evidence" value="ECO:0007669"/>
    <property type="project" value="TreeGrafter"/>
</dbReference>
<dbReference type="PROSITE" id="PS00455">
    <property type="entry name" value="AMP_BINDING"/>
    <property type="match status" value="1"/>
</dbReference>
<dbReference type="Pfam" id="PF00501">
    <property type="entry name" value="AMP-binding"/>
    <property type="match status" value="1"/>
</dbReference>
<accession>A0A7Y0L4B4</accession>
<reference evidence="6 7" key="1">
    <citation type="submission" date="2020-04" db="EMBL/GenBank/DDBJ databases">
        <authorList>
            <person name="Zhang R."/>
            <person name="Schippers A."/>
        </authorList>
    </citation>
    <scope>NUCLEOTIDE SEQUENCE [LARGE SCALE GENOMIC DNA]</scope>
    <source>
        <strain evidence="6 7">DSM 109850</strain>
    </source>
</reference>
<dbReference type="PANTHER" id="PTHR43272">
    <property type="entry name" value="LONG-CHAIN-FATTY-ACID--COA LIGASE"/>
    <property type="match status" value="1"/>
</dbReference>
<keyword evidence="1" id="KW-0547">Nucleotide-binding</keyword>
<keyword evidence="4" id="KW-0472">Membrane</keyword>
<evidence type="ECO:0000256" key="1">
    <source>
        <dbReference type="ARBA" id="ARBA00022741"/>
    </source>
</evidence>
<dbReference type="RefSeq" id="WP_169099981.1">
    <property type="nucleotide sequence ID" value="NZ_JABBVZ010000038.1"/>
</dbReference>
<proteinExistence type="predicted"/>
<keyword evidence="7" id="KW-1185">Reference proteome</keyword>
<dbReference type="InterPro" id="IPR000873">
    <property type="entry name" value="AMP-dep_synth/lig_dom"/>
</dbReference>
<organism evidence="6 7">
    <name type="scientific">Sulfobacillus harzensis</name>
    <dbReference type="NCBI Taxonomy" id="2729629"/>
    <lineage>
        <taxon>Bacteria</taxon>
        <taxon>Bacillati</taxon>
        <taxon>Bacillota</taxon>
        <taxon>Clostridia</taxon>
        <taxon>Eubacteriales</taxon>
        <taxon>Clostridiales Family XVII. Incertae Sedis</taxon>
        <taxon>Sulfobacillus</taxon>
    </lineage>
</organism>
<evidence type="ECO:0000256" key="4">
    <source>
        <dbReference type="SAM" id="Phobius"/>
    </source>
</evidence>
<name>A0A7Y0L4B4_9FIRM</name>
<dbReference type="SUPFAM" id="SSF56801">
    <property type="entry name" value="Acetyl-CoA synthetase-like"/>
    <property type="match status" value="1"/>
</dbReference>
<dbReference type="EMBL" id="JABBVZ010000038">
    <property type="protein sequence ID" value="NMP23061.1"/>
    <property type="molecule type" value="Genomic_DNA"/>
</dbReference>
<gene>
    <name evidence="6" type="ORF">HIJ39_11980</name>
</gene>
<comment type="caution">
    <text evidence="6">The sequence shown here is derived from an EMBL/GenBank/DDBJ whole genome shotgun (WGS) entry which is preliminary data.</text>
</comment>
<dbReference type="Pfam" id="PF23562">
    <property type="entry name" value="AMP-binding_C_3"/>
    <property type="match status" value="1"/>
</dbReference>
<keyword evidence="4" id="KW-0812">Transmembrane</keyword>
<keyword evidence="2" id="KW-0067">ATP-binding</keyword>
<evidence type="ECO:0000256" key="3">
    <source>
        <dbReference type="SAM" id="MobiDB-lite"/>
    </source>
</evidence>
<dbReference type="Proteomes" id="UP000533476">
    <property type="component" value="Unassembled WGS sequence"/>
</dbReference>
<protein>
    <submittedName>
        <fullName evidence="6">Long-chain fatty acid--CoA ligase</fullName>
    </submittedName>
</protein>
<dbReference type="InterPro" id="IPR020845">
    <property type="entry name" value="AMP-binding_CS"/>
</dbReference>
<dbReference type="CDD" id="cd05907">
    <property type="entry name" value="VL_LC_FACS_like"/>
    <property type="match status" value="1"/>
</dbReference>
<keyword evidence="6" id="KW-0436">Ligase</keyword>
<dbReference type="PANTHER" id="PTHR43272:SF33">
    <property type="entry name" value="AMP-BINDING DOMAIN-CONTAINING PROTEIN-RELATED"/>
    <property type="match status" value="1"/>
</dbReference>